<reference evidence="2 3" key="1">
    <citation type="submission" date="2022-12" db="EMBL/GenBank/DDBJ databases">
        <title>Polyphasic characterization of Geotalea uranireducens NIT-SL11 newly isolated from a complex of sewage sludge and microbially reduced graphene oxide.</title>
        <authorList>
            <person name="Xie L."/>
            <person name="Yoshida N."/>
            <person name="Meng L."/>
        </authorList>
    </citation>
    <scope>NUCLEOTIDE SEQUENCE [LARGE SCALE GENOMIC DNA]</scope>
    <source>
        <strain evidence="2 3">NIT-SL11</strain>
    </source>
</reference>
<evidence type="ECO:0000256" key="1">
    <source>
        <dbReference type="SAM" id="SignalP"/>
    </source>
</evidence>
<evidence type="ECO:0000313" key="2">
    <source>
        <dbReference type="EMBL" id="BDV43453.1"/>
    </source>
</evidence>
<feature type="chain" id="PRO_5046612498" description="Secreted protein" evidence="1">
    <location>
        <begin position="32"/>
        <end position="247"/>
    </location>
</feature>
<organism evidence="2 3">
    <name type="scientific">Geotalea uraniireducens</name>
    <dbReference type="NCBI Taxonomy" id="351604"/>
    <lineage>
        <taxon>Bacteria</taxon>
        <taxon>Pseudomonadati</taxon>
        <taxon>Thermodesulfobacteriota</taxon>
        <taxon>Desulfuromonadia</taxon>
        <taxon>Geobacterales</taxon>
        <taxon>Geobacteraceae</taxon>
        <taxon>Geotalea</taxon>
    </lineage>
</organism>
<sequence>MKRSFHGGMKRKVLVGITVALTGLMPVMAQAANKLIVKDSTGTTDKMVVTDTGSIGVNISSPIYKFHLVGTGDPSTCALFVSNPGRATGYLATDSGGFSFMRNNDISVNNGLPRANDRLGYFGFGANIGGSNRWLTMVQAYSETDANASTSSAPTYLSFGTTGATGYSAVERLRITSVGNIGVGTSSPTQKIEVNGGIKLNTATTKPTCDSTVRGTIWFTRSATGVADALEVCAKDATDNYAWKALF</sequence>
<gene>
    <name evidence="2" type="ORF">GURASL_23760</name>
</gene>
<name>A0ABM8ELM2_9BACT</name>
<dbReference type="RefSeq" id="WP_281999571.1">
    <property type="nucleotide sequence ID" value="NZ_AP027151.1"/>
</dbReference>
<dbReference type="Proteomes" id="UP001317705">
    <property type="component" value="Chromosome"/>
</dbReference>
<feature type="signal peptide" evidence="1">
    <location>
        <begin position="1"/>
        <end position="31"/>
    </location>
</feature>
<evidence type="ECO:0000313" key="3">
    <source>
        <dbReference type="Proteomes" id="UP001317705"/>
    </source>
</evidence>
<protein>
    <recommendedName>
        <fullName evidence="4">Secreted protein</fullName>
    </recommendedName>
</protein>
<keyword evidence="1" id="KW-0732">Signal</keyword>
<evidence type="ECO:0008006" key="4">
    <source>
        <dbReference type="Google" id="ProtNLM"/>
    </source>
</evidence>
<proteinExistence type="predicted"/>
<keyword evidence="3" id="KW-1185">Reference proteome</keyword>
<accession>A0ABM8ELM2</accession>
<dbReference type="EMBL" id="AP027151">
    <property type="protein sequence ID" value="BDV43453.1"/>
    <property type="molecule type" value="Genomic_DNA"/>
</dbReference>